<dbReference type="PROSITE" id="PS00690">
    <property type="entry name" value="DEAH_ATP_HELICASE"/>
    <property type="match status" value="1"/>
</dbReference>
<comment type="caution">
    <text evidence="3">The sequence shown here is derived from an EMBL/GenBank/DDBJ whole genome shotgun (WGS) entry which is preliminary data.</text>
</comment>
<accession>A0A9Q0S7D7</accession>
<dbReference type="EMBL" id="WJQU01000001">
    <property type="protein sequence ID" value="KAJ6646808.1"/>
    <property type="molecule type" value="Genomic_DNA"/>
</dbReference>
<evidence type="ECO:0000259" key="2">
    <source>
        <dbReference type="PROSITE" id="PS51192"/>
    </source>
</evidence>
<evidence type="ECO:0000313" key="3">
    <source>
        <dbReference type="EMBL" id="KAJ6646808.1"/>
    </source>
</evidence>
<dbReference type="PANTHER" id="PTHR14074">
    <property type="entry name" value="HELICASE WITH DEATH DOMAIN-RELATED"/>
    <property type="match status" value="1"/>
</dbReference>
<evidence type="ECO:0000256" key="1">
    <source>
        <dbReference type="ARBA" id="ARBA00022801"/>
    </source>
</evidence>
<keyword evidence="4" id="KW-1185">Reference proteome</keyword>
<organism evidence="3 4">
    <name type="scientific">Pseudolycoriella hygida</name>
    <dbReference type="NCBI Taxonomy" id="35572"/>
    <lineage>
        <taxon>Eukaryota</taxon>
        <taxon>Metazoa</taxon>
        <taxon>Ecdysozoa</taxon>
        <taxon>Arthropoda</taxon>
        <taxon>Hexapoda</taxon>
        <taxon>Insecta</taxon>
        <taxon>Pterygota</taxon>
        <taxon>Neoptera</taxon>
        <taxon>Endopterygota</taxon>
        <taxon>Diptera</taxon>
        <taxon>Nematocera</taxon>
        <taxon>Sciaroidea</taxon>
        <taxon>Sciaridae</taxon>
        <taxon>Pseudolycoriella</taxon>
    </lineage>
</organism>
<evidence type="ECO:0000313" key="4">
    <source>
        <dbReference type="Proteomes" id="UP001151699"/>
    </source>
</evidence>
<dbReference type="SMART" id="SM00487">
    <property type="entry name" value="DEXDc"/>
    <property type="match status" value="1"/>
</dbReference>
<dbReference type="Pfam" id="PF04851">
    <property type="entry name" value="ResIII"/>
    <property type="match status" value="2"/>
</dbReference>
<keyword evidence="1" id="KW-0378">Hydrolase</keyword>
<proteinExistence type="predicted"/>
<dbReference type="GO" id="GO:0016787">
    <property type="term" value="F:hydrolase activity"/>
    <property type="evidence" value="ECO:0007669"/>
    <property type="project" value="UniProtKB-KW"/>
</dbReference>
<protein>
    <submittedName>
        <fullName evidence="3">Dicer-like protein 1</fullName>
    </submittedName>
</protein>
<dbReference type="InterPro" id="IPR051363">
    <property type="entry name" value="RLR_Helicase"/>
</dbReference>
<dbReference type="Proteomes" id="UP001151699">
    <property type="component" value="Chromosome A"/>
</dbReference>
<dbReference type="PROSITE" id="PS51192">
    <property type="entry name" value="HELICASE_ATP_BIND_1"/>
    <property type="match status" value="1"/>
</dbReference>
<dbReference type="InterPro" id="IPR002464">
    <property type="entry name" value="DNA/RNA_helicase_DEAH_CS"/>
</dbReference>
<dbReference type="InterPro" id="IPR006935">
    <property type="entry name" value="Helicase/UvrB_N"/>
</dbReference>
<dbReference type="InterPro" id="IPR027417">
    <property type="entry name" value="P-loop_NTPase"/>
</dbReference>
<dbReference type="GO" id="GO:0003677">
    <property type="term" value="F:DNA binding"/>
    <property type="evidence" value="ECO:0007669"/>
    <property type="project" value="InterPro"/>
</dbReference>
<dbReference type="OrthoDB" id="416741at2759"/>
<dbReference type="PANTHER" id="PTHR14074:SF16">
    <property type="entry name" value="ANTIVIRAL INNATE IMMUNE RESPONSE RECEPTOR RIG-I"/>
    <property type="match status" value="1"/>
</dbReference>
<dbReference type="AlphaFoldDB" id="A0A9Q0S7D7"/>
<dbReference type="SUPFAM" id="SSF52540">
    <property type="entry name" value="P-loop containing nucleoside triphosphate hydrolases"/>
    <property type="match status" value="1"/>
</dbReference>
<gene>
    <name evidence="3" type="primary">dcl1</name>
    <name evidence="3" type="ORF">Bhyg_02022</name>
</gene>
<sequence length="419" mass="46995">MVGKMSLKCSFKKCLKFDLAQFHQIAFYQDIITNGWNLALGPEFLITGTEIPKNIRLVGTGDERFPYNVICVNCLSKVGTVNSISGFNQMTANFSRNKVVLMDMDTKNQTKKQKWSKIIDAFPSIRRITPSIPEINPSVTVDTVHFHSVSDMDDIIDAGQSISLKSGLEPKDYQWRAFCFSCFNNILLCLPTGMGKTLIAVMLLKANRKRNESKAQVFIVPTVVLLQCDGTLKEGYISFVCLLLTRYRRVKSTLINEIHLHCDSNKSIIQYCKKLSVFTYKQEIIVEQQASAIEKTTDLKVVRRSSANLEGKWSEEEVCVCTPAMLVNAIKKNEISMSHLSLLIFDEVHEANSPKTAYGQLECPASQRPRVLGLTASPCSNSSNMREDISALCNKLGAVPYNPLQEDSIEKPNSIRNNL</sequence>
<name>A0A9Q0S7D7_9DIPT</name>
<dbReference type="InterPro" id="IPR014001">
    <property type="entry name" value="Helicase_ATP-bd"/>
</dbReference>
<dbReference type="GO" id="GO:0005737">
    <property type="term" value="C:cytoplasm"/>
    <property type="evidence" value="ECO:0007669"/>
    <property type="project" value="TreeGrafter"/>
</dbReference>
<dbReference type="Gene3D" id="3.40.50.300">
    <property type="entry name" value="P-loop containing nucleotide triphosphate hydrolases"/>
    <property type="match status" value="2"/>
</dbReference>
<reference evidence="3" key="1">
    <citation type="submission" date="2022-07" db="EMBL/GenBank/DDBJ databases">
        <authorList>
            <person name="Trinca V."/>
            <person name="Uliana J.V.C."/>
            <person name="Torres T.T."/>
            <person name="Ward R.J."/>
            <person name="Monesi N."/>
        </authorList>
    </citation>
    <scope>NUCLEOTIDE SEQUENCE</scope>
    <source>
        <strain evidence="3">HSMRA1968</strain>
        <tissue evidence="3">Whole embryos</tissue>
    </source>
</reference>
<dbReference type="GO" id="GO:0005524">
    <property type="term" value="F:ATP binding"/>
    <property type="evidence" value="ECO:0007669"/>
    <property type="project" value="InterPro"/>
</dbReference>
<feature type="domain" description="Helicase ATP-binding" evidence="2">
    <location>
        <begin position="177"/>
        <end position="396"/>
    </location>
</feature>